<proteinExistence type="predicted"/>
<name>A0AA96VIT8_9STRE</name>
<keyword evidence="3" id="KW-1185">Reference proteome</keyword>
<sequence length="125" mass="14716">MERNIMLQEFLNKVNNPVLKDKLARIFTQIQQEFPSLTTEIKWNQPMFIMDGTFIIGFSTAKAHISIAPETVTMETFAKDIKEAGYEATSNLFKIKEDQEVNWDLLRNIIAYNMDEKKGYDKFWR</sequence>
<dbReference type="EMBL" id="CP118734">
    <property type="protein sequence ID" value="WNY49284.1"/>
    <property type="molecule type" value="Genomic_DNA"/>
</dbReference>
<feature type="domain" description="YdhG-like" evidence="1">
    <location>
        <begin position="20"/>
        <end position="113"/>
    </location>
</feature>
<reference evidence="2 3" key="1">
    <citation type="submission" date="2023-02" db="EMBL/GenBank/DDBJ databases">
        <title>Streptococcus sp. Genome Sequencing and Assembly.</title>
        <authorList>
            <person name="Shore S.M."/>
            <person name="Nicholson T.L."/>
        </authorList>
    </citation>
    <scope>NUCLEOTIDE SEQUENCE [LARGE SCALE GENOMIC DNA]</scope>
    <source>
        <strain evidence="2 3">29892</strain>
    </source>
</reference>
<dbReference type="RefSeq" id="WP_248055305.1">
    <property type="nucleotide sequence ID" value="NZ_CP118734.1"/>
</dbReference>
<protein>
    <submittedName>
        <fullName evidence="2">DUF1801 domain-containing protein</fullName>
    </submittedName>
</protein>
<dbReference type="InterPro" id="IPR014922">
    <property type="entry name" value="YdhG-like"/>
</dbReference>
<evidence type="ECO:0000313" key="2">
    <source>
        <dbReference type="EMBL" id="WNY49284.1"/>
    </source>
</evidence>
<dbReference type="AlphaFoldDB" id="A0AA96VIT8"/>
<dbReference type="Proteomes" id="UP001301526">
    <property type="component" value="Chromosome"/>
</dbReference>
<evidence type="ECO:0000259" key="1">
    <source>
        <dbReference type="Pfam" id="PF08818"/>
    </source>
</evidence>
<organism evidence="2 3">
    <name type="scientific">Streptococcus iners subsp. hyiners</name>
    <dbReference type="NCBI Taxonomy" id="3028083"/>
    <lineage>
        <taxon>Bacteria</taxon>
        <taxon>Bacillati</taxon>
        <taxon>Bacillota</taxon>
        <taxon>Bacilli</taxon>
        <taxon>Lactobacillales</taxon>
        <taxon>Streptococcaceae</taxon>
        <taxon>Streptococcus</taxon>
        <taxon>Streptococcus iners</taxon>
    </lineage>
</organism>
<dbReference type="Pfam" id="PF08818">
    <property type="entry name" value="DUF1801"/>
    <property type="match status" value="1"/>
</dbReference>
<gene>
    <name evidence="2" type="ORF">PW220_01155</name>
</gene>
<evidence type="ECO:0000313" key="3">
    <source>
        <dbReference type="Proteomes" id="UP001301526"/>
    </source>
</evidence>
<dbReference type="SUPFAM" id="SSF159888">
    <property type="entry name" value="YdhG-like"/>
    <property type="match status" value="1"/>
</dbReference>
<accession>A0AA96VIT8</accession>
<dbReference type="Gene3D" id="3.90.1150.200">
    <property type="match status" value="1"/>
</dbReference>